<gene>
    <name evidence="13" type="ORF">GCM10007112_01350</name>
    <name evidence="12" type="ORF">Vsou_11720</name>
</gene>
<evidence type="ECO:0000313" key="12">
    <source>
        <dbReference type="EMBL" id="BDR92079.1"/>
    </source>
</evidence>
<feature type="transmembrane region" description="Helical" evidence="11">
    <location>
        <begin position="338"/>
        <end position="362"/>
    </location>
</feature>
<organism evidence="13 14">
    <name type="scientific">Vulcanisaeta souniana JCM 11219</name>
    <dbReference type="NCBI Taxonomy" id="1293586"/>
    <lineage>
        <taxon>Archaea</taxon>
        <taxon>Thermoproteota</taxon>
        <taxon>Thermoprotei</taxon>
        <taxon>Thermoproteales</taxon>
        <taxon>Thermoproteaceae</taxon>
        <taxon>Vulcanisaeta</taxon>
    </lineage>
</organism>
<evidence type="ECO:0000313" key="14">
    <source>
        <dbReference type="Proteomes" id="UP000657075"/>
    </source>
</evidence>
<sequence>MSSYLALLSFAVLGFALEMHLVFVNVIIGATVLTVVTRYLAYLRRDPGLESVAKGMFRLMVVTELFGGVWGTILTVFMAGLFPSMTAIFTRTYFYPIAIALVGILVSIPLIAIYWHLWGRVNPRTHSLIGVPLAISVLLVPVGFRYLFAGLDYPQYIMTNSLAVFSNPIYPPLIIHTLIGAMDIGAFVTASVLATRRNMNINGMRIALGTGLVLLVPQAIAGAYYFTVLGRYDPYIVSNIAGPLLGYDPGTALFYPAFYTAITLTIALGATALYAFYAAMQGRVVRPAVIGTGFLAEAILVLMEYVNDGSRYPYLFLSGNSGIPITQLLNTLIPLPLIAIYTMLLSTLIFTAIFTITLYYAIIRRFLPED</sequence>
<keyword evidence="9" id="KW-0408">Iron</keyword>
<dbReference type="Proteomes" id="UP001060771">
    <property type="component" value="Chromosome"/>
</dbReference>
<reference evidence="13" key="1">
    <citation type="journal article" date="2014" name="Int. J. Syst. Evol. Microbiol.">
        <title>Complete genome sequence of Corynebacterium casei LMG S-19264T (=DSM 44701T), isolated from a smear-ripened cheese.</title>
        <authorList>
            <consortium name="US DOE Joint Genome Institute (JGI-PGF)"/>
            <person name="Walter F."/>
            <person name="Albersmeier A."/>
            <person name="Kalinowski J."/>
            <person name="Ruckert C."/>
        </authorList>
    </citation>
    <scope>NUCLEOTIDE SEQUENCE</scope>
    <source>
        <strain evidence="13">JCM 11219</strain>
    </source>
</reference>
<reference evidence="12" key="4">
    <citation type="journal article" date="2023" name="Microbiol. Resour. Announc.">
        <title>Complete Genome Sequence of Vulcanisaeta souniana Strain IC-059, a Hyperthermophilic Archaeon Isolated from Hot Spring Water in Japan.</title>
        <authorList>
            <person name="Kato S."/>
            <person name="Itoh T."/>
            <person name="Wu L."/>
            <person name="Ma J."/>
            <person name="Ohkuma M."/>
        </authorList>
    </citation>
    <scope>NUCLEOTIDE SEQUENCE</scope>
    <source>
        <strain evidence="12">JCM 11219</strain>
    </source>
</reference>
<feature type="transmembrane region" description="Helical" evidence="11">
    <location>
        <begin position="169"/>
        <end position="194"/>
    </location>
</feature>
<keyword evidence="8 11" id="KW-1133">Transmembrane helix</keyword>
<feature type="transmembrane region" description="Helical" evidence="11">
    <location>
        <begin position="26"/>
        <end position="43"/>
    </location>
</feature>
<evidence type="ECO:0000256" key="1">
    <source>
        <dbReference type="ARBA" id="ARBA00004651"/>
    </source>
</evidence>
<keyword evidence="6" id="KW-0479">Metal-binding</keyword>
<dbReference type="AlphaFoldDB" id="A0A830E3W2"/>
<evidence type="ECO:0000313" key="13">
    <source>
        <dbReference type="EMBL" id="GGI68023.1"/>
    </source>
</evidence>
<keyword evidence="2" id="KW-0813">Transport</keyword>
<dbReference type="Pfam" id="PF01654">
    <property type="entry name" value="Cyt_bd_oxida_I"/>
    <property type="match status" value="1"/>
</dbReference>
<feature type="transmembrane region" description="Helical" evidence="11">
    <location>
        <begin position="93"/>
        <end position="115"/>
    </location>
</feature>
<dbReference type="GO" id="GO:0046872">
    <property type="term" value="F:metal ion binding"/>
    <property type="evidence" value="ECO:0007669"/>
    <property type="project" value="UniProtKB-KW"/>
</dbReference>
<dbReference type="OrthoDB" id="15382at2157"/>
<keyword evidence="3" id="KW-1003">Cell membrane</keyword>
<dbReference type="GeneID" id="76206718"/>
<dbReference type="EMBL" id="AP026830">
    <property type="protein sequence ID" value="BDR92079.1"/>
    <property type="molecule type" value="Genomic_DNA"/>
</dbReference>
<keyword evidence="5 11" id="KW-0812">Transmembrane</keyword>
<comment type="subcellular location">
    <subcellularLocation>
        <location evidence="1">Cell membrane</location>
        <topology evidence="1">Multi-pass membrane protein</topology>
    </subcellularLocation>
</comment>
<keyword evidence="15" id="KW-1185">Reference proteome</keyword>
<dbReference type="GO" id="GO:0005886">
    <property type="term" value="C:plasma membrane"/>
    <property type="evidence" value="ECO:0007669"/>
    <property type="project" value="UniProtKB-SubCell"/>
</dbReference>
<feature type="transmembrane region" description="Helical" evidence="11">
    <location>
        <begin position="288"/>
        <end position="306"/>
    </location>
</feature>
<name>A0A830E3W2_9CREN</name>
<dbReference type="GO" id="GO:0019646">
    <property type="term" value="P:aerobic electron transport chain"/>
    <property type="evidence" value="ECO:0007669"/>
    <property type="project" value="InterPro"/>
</dbReference>
<evidence type="ECO:0000256" key="2">
    <source>
        <dbReference type="ARBA" id="ARBA00022448"/>
    </source>
</evidence>
<dbReference type="EMBL" id="BMNM01000001">
    <property type="protein sequence ID" value="GGI68023.1"/>
    <property type="molecule type" value="Genomic_DNA"/>
</dbReference>
<proteinExistence type="predicted"/>
<evidence type="ECO:0000256" key="7">
    <source>
        <dbReference type="ARBA" id="ARBA00022982"/>
    </source>
</evidence>
<dbReference type="GO" id="GO:0009055">
    <property type="term" value="F:electron transfer activity"/>
    <property type="evidence" value="ECO:0007669"/>
    <property type="project" value="InterPro"/>
</dbReference>
<evidence type="ECO:0000256" key="3">
    <source>
        <dbReference type="ARBA" id="ARBA00022475"/>
    </source>
</evidence>
<keyword evidence="4" id="KW-0349">Heme</keyword>
<protein>
    <submittedName>
        <fullName evidence="13">Cytochrome oxidase subunit I</fullName>
    </submittedName>
</protein>
<reference evidence="15" key="3">
    <citation type="submission" date="2022-09" db="EMBL/GenBank/DDBJ databases">
        <title>Complete genome sequence of Vulcanisaeta souniana.</title>
        <authorList>
            <person name="Kato S."/>
            <person name="Itoh T."/>
            <person name="Ohkuma M."/>
        </authorList>
    </citation>
    <scope>NUCLEOTIDE SEQUENCE [LARGE SCALE GENOMIC DNA]</scope>
    <source>
        <strain evidence="15">JCM 11219</strain>
    </source>
</reference>
<accession>A0A830E3W2</accession>
<reference evidence="13" key="2">
    <citation type="submission" date="2020-09" db="EMBL/GenBank/DDBJ databases">
        <authorList>
            <person name="Sun Q."/>
            <person name="Ohkuma M."/>
        </authorList>
    </citation>
    <scope>NUCLEOTIDE SEQUENCE</scope>
    <source>
        <strain evidence="13">JCM 11219</strain>
    </source>
</reference>
<feature type="transmembrane region" description="Helical" evidence="11">
    <location>
        <begin position="127"/>
        <end position="149"/>
    </location>
</feature>
<feature type="transmembrane region" description="Helical" evidence="11">
    <location>
        <begin position="55"/>
        <end position="81"/>
    </location>
</feature>
<feature type="transmembrane region" description="Helical" evidence="11">
    <location>
        <begin position="253"/>
        <end position="276"/>
    </location>
</feature>
<feature type="transmembrane region" description="Helical" evidence="11">
    <location>
        <begin position="206"/>
        <end position="226"/>
    </location>
</feature>
<evidence type="ECO:0000313" key="15">
    <source>
        <dbReference type="Proteomes" id="UP001060771"/>
    </source>
</evidence>
<dbReference type="RefSeq" id="WP_188602273.1">
    <property type="nucleotide sequence ID" value="NZ_AP026830.1"/>
</dbReference>
<evidence type="ECO:0000256" key="10">
    <source>
        <dbReference type="ARBA" id="ARBA00023136"/>
    </source>
</evidence>
<dbReference type="GO" id="GO:0070069">
    <property type="term" value="C:cytochrome complex"/>
    <property type="evidence" value="ECO:0007669"/>
    <property type="project" value="InterPro"/>
</dbReference>
<evidence type="ECO:0000256" key="5">
    <source>
        <dbReference type="ARBA" id="ARBA00022692"/>
    </source>
</evidence>
<evidence type="ECO:0000256" key="9">
    <source>
        <dbReference type="ARBA" id="ARBA00023004"/>
    </source>
</evidence>
<dbReference type="Proteomes" id="UP000657075">
    <property type="component" value="Unassembled WGS sequence"/>
</dbReference>
<evidence type="ECO:0000256" key="4">
    <source>
        <dbReference type="ARBA" id="ARBA00022617"/>
    </source>
</evidence>
<dbReference type="InterPro" id="IPR002585">
    <property type="entry name" value="Cyt-d_ubiquinol_oxidase_su_1"/>
</dbReference>
<evidence type="ECO:0000256" key="6">
    <source>
        <dbReference type="ARBA" id="ARBA00022723"/>
    </source>
</evidence>
<keyword evidence="7" id="KW-0249">Electron transport</keyword>
<evidence type="ECO:0000256" key="11">
    <source>
        <dbReference type="SAM" id="Phobius"/>
    </source>
</evidence>
<evidence type="ECO:0000256" key="8">
    <source>
        <dbReference type="ARBA" id="ARBA00022989"/>
    </source>
</evidence>
<keyword evidence="10 11" id="KW-0472">Membrane</keyword>